<keyword evidence="2" id="KW-1185">Reference proteome</keyword>
<proteinExistence type="predicted"/>
<dbReference type="EMBL" id="KQ461196">
    <property type="protein sequence ID" value="KPJ06608.1"/>
    <property type="molecule type" value="Genomic_DNA"/>
</dbReference>
<protein>
    <submittedName>
        <fullName evidence="1">Uncharacterized protein</fullName>
    </submittedName>
</protein>
<gene>
    <name evidence="1" type="ORF">RR48_14347</name>
</gene>
<dbReference type="InParanoid" id="A0A194QM33"/>
<name>A0A194QM33_PAPMA</name>
<dbReference type="AlphaFoldDB" id="A0A194QM33"/>
<organism evidence="1 2">
    <name type="scientific">Papilio machaon</name>
    <name type="common">Old World swallowtail butterfly</name>
    <dbReference type="NCBI Taxonomy" id="76193"/>
    <lineage>
        <taxon>Eukaryota</taxon>
        <taxon>Metazoa</taxon>
        <taxon>Ecdysozoa</taxon>
        <taxon>Arthropoda</taxon>
        <taxon>Hexapoda</taxon>
        <taxon>Insecta</taxon>
        <taxon>Pterygota</taxon>
        <taxon>Neoptera</taxon>
        <taxon>Endopterygota</taxon>
        <taxon>Lepidoptera</taxon>
        <taxon>Glossata</taxon>
        <taxon>Ditrysia</taxon>
        <taxon>Papilionoidea</taxon>
        <taxon>Papilionidae</taxon>
        <taxon>Papilioninae</taxon>
        <taxon>Papilio</taxon>
    </lineage>
</organism>
<evidence type="ECO:0000313" key="1">
    <source>
        <dbReference type="EMBL" id="KPJ06608.1"/>
    </source>
</evidence>
<sequence length="128" mass="13650">METATLNVCIHANSEADCIPLTLAPYFSTTLNERTASSALISVGALRLCGSADLRICGSADLRMGARARGREGAGALRLCAHTRVERKAGTLAETGFRLIHCSIIEDDRHNYALVFYKPKANATVGLG</sequence>
<accession>A0A194QM33</accession>
<dbReference type="Proteomes" id="UP000053240">
    <property type="component" value="Unassembled WGS sequence"/>
</dbReference>
<evidence type="ECO:0000313" key="2">
    <source>
        <dbReference type="Proteomes" id="UP000053240"/>
    </source>
</evidence>
<reference evidence="1 2" key="1">
    <citation type="journal article" date="2015" name="Nat. Commun.">
        <title>Outbred genome sequencing and CRISPR/Cas9 gene editing in butterflies.</title>
        <authorList>
            <person name="Li X."/>
            <person name="Fan D."/>
            <person name="Zhang W."/>
            <person name="Liu G."/>
            <person name="Zhang L."/>
            <person name="Zhao L."/>
            <person name="Fang X."/>
            <person name="Chen L."/>
            <person name="Dong Y."/>
            <person name="Chen Y."/>
            <person name="Ding Y."/>
            <person name="Zhao R."/>
            <person name="Feng M."/>
            <person name="Zhu Y."/>
            <person name="Feng Y."/>
            <person name="Jiang X."/>
            <person name="Zhu D."/>
            <person name="Xiang H."/>
            <person name="Feng X."/>
            <person name="Li S."/>
            <person name="Wang J."/>
            <person name="Zhang G."/>
            <person name="Kronforst M.R."/>
            <person name="Wang W."/>
        </authorList>
    </citation>
    <scope>NUCLEOTIDE SEQUENCE [LARGE SCALE GENOMIC DNA]</scope>
    <source>
        <strain evidence="1">Ya'a_city_454_Pm</strain>
        <tissue evidence="1">Whole body</tissue>
    </source>
</reference>